<dbReference type="Pfam" id="PF25140">
    <property type="entry name" value="PGAP1_TMD"/>
    <property type="match status" value="1"/>
</dbReference>
<dbReference type="InterPro" id="IPR039529">
    <property type="entry name" value="PGAP1/BST1"/>
</dbReference>
<feature type="transmembrane region" description="Helical" evidence="12">
    <location>
        <begin position="811"/>
        <end position="835"/>
    </location>
</feature>
<evidence type="ECO:0000313" key="16">
    <source>
        <dbReference type="EMBL" id="SHO77154.1"/>
    </source>
</evidence>
<dbReference type="GO" id="GO:0050185">
    <property type="term" value="F:phosphatidylinositol deacylase activity"/>
    <property type="evidence" value="ECO:0007669"/>
    <property type="project" value="TreeGrafter"/>
</dbReference>
<comment type="similarity">
    <text evidence="2 12">Belongs to the GPI inositol-deacylase family.</text>
</comment>
<evidence type="ECO:0000256" key="11">
    <source>
        <dbReference type="ARBA" id="ARBA00048461"/>
    </source>
</evidence>
<feature type="transmembrane region" description="Helical" evidence="12">
    <location>
        <begin position="885"/>
        <end position="909"/>
    </location>
</feature>
<evidence type="ECO:0000259" key="15">
    <source>
        <dbReference type="Pfam" id="PF25140"/>
    </source>
</evidence>
<feature type="transmembrane region" description="Helical" evidence="12">
    <location>
        <begin position="947"/>
        <end position="969"/>
    </location>
</feature>
<reference evidence="17" key="1">
    <citation type="journal article" date="2017" name="Nucleic Acids Res.">
        <title>Proteogenomics produces comprehensive and highly accurate protein-coding gene annotation in a complete genome assembly of Malassezia sympodialis.</title>
        <authorList>
            <person name="Zhu Y."/>
            <person name="Engstroem P.G."/>
            <person name="Tellgren-Roth C."/>
            <person name="Baudo C.D."/>
            <person name="Kennell J.C."/>
            <person name="Sun S."/>
            <person name="Billmyre R.B."/>
            <person name="Schroeder M.S."/>
            <person name="Andersson A."/>
            <person name="Holm T."/>
            <person name="Sigurgeirsson B."/>
            <person name="Wu G."/>
            <person name="Sankaranarayanan S.R."/>
            <person name="Siddharthan R."/>
            <person name="Sanyal K."/>
            <person name="Lundeberg J."/>
            <person name="Nystedt B."/>
            <person name="Boekhout T."/>
            <person name="Dawson T.L. Jr."/>
            <person name="Heitman J."/>
            <person name="Scheynius A."/>
            <person name="Lehtioe J."/>
        </authorList>
    </citation>
    <scope>NUCLEOTIDE SEQUENCE [LARGE SCALE GENOMIC DNA]</scope>
    <source>
        <strain evidence="17">ATCC 42132</strain>
    </source>
</reference>
<dbReference type="Proteomes" id="UP000186303">
    <property type="component" value="Chromosome 2"/>
</dbReference>
<gene>
    <name evidence="16" type="ORF">MSYG_1495</name>
</gene>
<dbReference type="EC" id="3.1.-.-" evidence="12"/>
<dbReference type="Pfam" id="PF21730">
    <property type="entry name" value="Vma22_CCDC115"/>
    <property type="match status" value="1"/>
</dbReference>
<feature type="region of interest" description="Disordered" evidence="13">
    <location>
        <begin position="1158"/>
        <end position="1201"/>
    </location>
</feature>
<dbReference type="Pfam" id="PF07819">
    <property type="entry name" value="PGAP1"/>
    <property type="match status" value="1"/>
</dbReference>
<dbReference type="VEuPathDB" id="FungiDB:MSYG_1495"/>
<protein>
    <recommendedName>
        <fullName evidence="12">GPI inositol-deacylase</fullName>
        <ecNumber evidence="12">3.1.-.-</ecNumber>
    </recommendedName>
</protein>
<keyword evidence="5 12" id="KW-0378">Hydrolase</keyword>
<keyword evidence="17" id="KW-1185">Reference proteome</keyword>
<dbReference type="Gene3D" id="3.40.50.1820">
    <property type="entry name" value="alpha/beta hydrolase"/>
    <property type="match status" value="1"/>
</dbReference>
<evidence type="ECO:0000256" key="2">
    <source>
        <dbReference type="ARBA" id="ARBA00006931"/>
    </source>
</evidence>
<evidence type="ECO:0000256" key="5">
    <source>
        <dbReference type="ARBA" id="ARBA00022801"/>
    </source>
</evidence>
<keyword evidence="9 12" id="KW-0472">Membrane</keyword>
<evidence type="ECO:0000256" key="6">
    <source>
        <dbReference type="ARBA" id="ARBA00022824"/>
    </source>
</evidence>
<dbReference type="PANTHER" id="PTHR15495:SF7">
    <property type="entry name" value="GPI INOSITOL-DEACYLASE"/>
    <property type="match status" value="1"/>
</dbReference>
<dbReference type="InterPro" id="IPR040357">
    <property type="entry name" value="Vma22/CCDC115"/>
</dbReference>
<dbReference type="AlphaFoldDB" id="A0A1M8A4Q0"/>
<comment type="catalytic activity">
    <reaction evidence="10">
        <text>a diacylglycerol + H2O = a monoacylglycerol + a fatty acid + H(+)</text>
        <dbReference type="Rhea" id="RHEA:32731"/>
        <dbReference type="ChEBI" id="CHEBI:15377"/>
        <dbReference type="ChEBI" id="CHEBI:15378"/>
        <dbReference type="ChEBI" id="CHEBI:17408"/>
        <dbReference type="ChEBI" id="CHEBI:18035"/>
        <dbReference type="ChEBI" id="CHEBI:28868"/>
    </reaction>
</comment>
<evidence type="ECO:0000256" key="13">
    <source>
        <dbReference type="SAM" id="MobiDB-lite"/>
    </source>
</evidence>
<feature type="transmembrane region" description="Helical" evidence="12">
    <location>
        <begin position="981"/>
        <end position="999"/>
    </location>
</feature>
<evidence type="ECO:0000256" key="12">
    <source>
        <dbReference type="RuleBase" id="RU365011"/>
    </source>
</evidence>
<comment type="function">
    <text evidence="12">Involved in inositol deacylation of GPI-anchored proteins which plays important roles in the quality control and ER-associated degradation of GPI-anchored proteins.</text>
</comment>
<evidence type="ECO:0000256" key="8">
    <source>
        <dbReference type="ARBA" id="ARBA00022989"/>
    </source>
</evidence>
<dbReference type="InterPro" id="IPR029058">
    <property type="entry name" value="AB_hydrolase_fold"/>
</dbReference>
<evidence type="ECO:0000259" key="14">
    <source>
        <dbReference type="Pfam" id="PF07819"/>
    </source>
</evidence>
<keyword evidence="7 12" id="KW-0653">Protein transport</keyword>
<dbReference type="GO" id="GO:0005789">
    <property type="term" value="C:endoplasmic reticulum membrane"/>
    <property type="evidence" value="ECO:0007669"/>
    <property type="project" value="UniProtKB-SubCell"/>
</dbReference>
<keyword evidence="3 12" id="KW-0813">Transport</keyword>
<dbReference type="OrthoDB" id="348976at2759"/>
<comment type="catalytic activity">
    <reaction evidence="11">
        <text>a monoacylglycerol + H2O = glycerol + a fatty acid + H(+)</text>
        <dbReference type="Rhea" id="RHEA:15245"/>
        <dbReference type="ChEBI" id="CHEBI:15377"/>
        <dbReference type="ChEBI" id="CHEBI:15378"/>
        <dbReference type="ChEBI" id="CHEBI:17408"/>
        <dbReference type="ChEBI" id="CHEBI:17754"/>
        <dbReference type="ChEBI" id="CHEBI:28868"/>
    </reaction>
</comment>
<dbReference type="GO" id="GO:0006888">
    <property type="term" value="P:endoplasmic reticulum to Golgi vesicle-mediated transport"/>
    <property type="evidence" value="ECO:0007669"/>
    <property type="project" value="TreeGrafter"/>
</dbReference>
<dbReference type="GO" id="GO:0015031">
    <property type="term" value="P:protein transport"/>
    <property type="evidence" value="ECO:0007669"/>
    <property type="project" value="UniProtKB-KW"/>
</dbReference>
<evidence type="ECO:0000256" key="3">
    <source>
        <dbReference type="ARBA" id="ARBA00022448"/>
    </source>
</evidence>
<evidence type="ECO:0000313" key="17">
    <source>
        <dbReference type="Proteomes" id="UP000186303"/>
    </source>
</evidence>
<feature type="domain" description="GPI inositol-deacylase transmembrane" evidence="15">
    <location>
        <begin position="800"/>
        <end position="1051"/>
    </location>
</feature>
<evidence type="ECO:0000256" key="10">
    <source>
        <dbReference type="ARBA" id="ARBA00047591"/>
    </source>
</evidence>
<name>A0A1M8A4Q0_MALS4</name>
<dbReference type="SUPFAM" id="SSF53474">
    <property type="entry name" value="alpha/beta-Hydrolases"/>
    <property type="match status" value="1"/>
</dbReference>
<evidence type="ECO:0000256" key="7">
    <source>
        <dbReference type="ARBA" id="ARBA00022927"/>
    </source>
</evidence>
<accession>A0A1M8A4Q0</accession>
<organism evidence="16 17">
    <name type="scientific">Malassezia sympodialis (strain ATCC 42132)</name>
    <name type="common">Atopic eczema-associated yeast</name>
    <dbReference type="NCBI Taxonomy" id="1230383"/>
    <lineage>
        <taxon>Eukaryota</taxon>
        <taxon>Fungi</taxon>
        <taxon>Dikarya</taxon>
        <taxon>Basidiomycota</taxon>
        <taxon>Ustilaginomycotina</taxon>
        <taxon>Malasseziomycetes</taxon>
        <taxon>Malasseziales</taxon>
        <taxon>Malasseziaceae</taxon>
        <taxon>Malassezia</taxon>
    </lineage>
</organism>
<dbReference type="GO" id="GO:0070072">
    <property type="term" value="P:vacuolar proton-transporting V-type ATPase complex assembly"/>
    <property type="evidence" value="ECO:0007669"/>
    <property type="project" value="InterPro"/>
</dbReference>
<feature type="compositionally biased region" description="Polar residues" evidence="13">
    <location>
        <begin position="1182"/>
        <end position="1192"/>
    </location>
</feature>
<dbReference type="EMBL" id="LT671822">
    <property type="protein sequence ID" value="SHO77154.1"/>
    <property type="molecule type" value="Genomic_DNA"/>
</dbReference>
<feature type="transmembrane region" description="Helical" evidence="12">
    <location>
        <begin position="771"/>
        <end position="791"/>
    </location>
</feature>
<keyword evidence="8 12" id="KW-1133">Transmembrane helix</keyword>
<comment type="subcellular location">
    <subcellularLocation>
        <location evidence="1">Endoplasmic reticulum membrane</location>
        <topology evidence="1">Multi-pass membrane protein</topology>
    </subcellularLocation>
</comment>
<feature type="transmembrane region" description="Helical" evidence="12">
    <location>
        <begin position="728"/>
        <end position="750"/>
    </location>
</feature>
<dbReference type="InterPro" id="IPR012908">
    <property type="entry name" value="PGAP1-ab_dom-like"/>
</dbReference>
<feature type="transmembrane region" description="Helical" evidence="12">
    <location>
        <begin position="1019"/>
        <end position="1048"/>
    </location>
</feature>
<feature type="domain" description="GPI inositol-deacylase PGAP1-like alpha/beta" evidence="14">
    <location>
        <begin position="94"/>
        <end position="326"/>
    </location>
</feature>
<sequence length="1257" mass="139593">MQVWRFEGRYAVLFALCSILVLLQVASQFLVLPKMLHMRMACRMARMIPSYVVHDGELRAFSSSRSPVMHKYSLREYRERGVKQSLQFGPQKLEPMPVLFIPGNAGSYAQVRSLAASSWDQYWQGQMDMPAVEFFNASGPLLWYTIDFNEDFSAFHGQTLHDQAFYVNEVLRYLRYLHPSADNGMLREGEQSTTVAVVGHSMGGIVARLALELDNYLPGTVDTIVTLSSPHAFPPVPFDRSIDRVYQKINRAHSDGHAPLIISLAGGVLDTQLSSDASSLSLARLGPPESRLSSFTTSIAALWSSTDHLAIVWCDQLRFKIARALLRDYEHFGRLFDERSTPDVRAARHEVWRTILGVPNDAASVTEQHRAALAAAHEPGASIAKNTQLMPIDLTNKDSALLGHLNVSDVRVHVYKALAPPGPRQTYTGNVTDDDEALGFEVVTNLSVGPNAERDPLYAQTHEMFVALCTRRQSLEPMSKYPEPAYCYPLLSNAYEQLPWSPTAPDGPFPQARVPYAAPPYHLNRLFLSHEFLRAHHVESVRVEYTRRPAALPTQQGVPSIVRLGWTESKPLILRGKPSWLQPRTWDLPGVPPASLLSSFDDHAALWHWHAPELDSALVAYRLTLEPAPCAIRRRAPALKMSPMLRILSASTSDSRIFPSLNVSAPNDMVVAMHGAAPFMPPPTHRGLHFQLWHLDTYASTSFSGVYSSNCPLPFARLRVSVHWRASLALLVLRYRLALVLWPLGVLALARVVSGTSQTPFSALSRLIHGSWIAILVLGPVALHILLYMGASLGAPPYSLGIGLPSLAFVWLGPALALLAYGLAVFLSFLIWMGLHGFYALGHIRLGRFGPCWTPVPELPPVVDAWPSRTTLVAWTRKRSTRVGALLLAACVVFLPHQVLVLVCTLVQAGTTLRSYAVLQRLPRETTTPSDMARRALWEQRHSEHLWLLQCLVWFLPLHAPVLVVWVRNVNAGFSMGVSRAEHNILATAALLALVYIHAAPWMLRTLDSRGARAGTHILYGALALCTLIYGLRYGYVLYEVFVVVLIWELFQRLWPLKHAERAHEASADSLPLTPIHRLAVPSSLATPTPPVIEDLLAEYLETLDAYMQARTRASDAMQAGFLQLARAKMALGGTYGQRISPDAYDARMSAQLRLRTGNGAREADSTPALRRRAGAARDAKQGTTPHTTAHETSGFDPLYQFSGLPPPALKAAQRHFREAAMHLFDTEGPASTGTDVWMLQRRLEALEQHIDTCRRT</sequence>
<dbReference type="InterPro" id="IPR056824">
    <property type="entry name" value="PGAP1_TMD"/>
</dbReference>
<dbReference type="STRING" id="1230383.A0A1M8A4Q0"/>
<proteinExistence type="inferred from homology"/>
<dbReference type="OMA" id="QWELIPP"/>
<keyword evidence="6 12" id="KW-0256">Endoplasmic reticulum</keyword>
<keyword evidence="4 12" id="KW-0812">Transmembrane</keyword>
<dbReference type="GO" id="GO:0006505">
    <property type="term" value="P:GPI anchor metabolic process"/>
    <property type="evidence" value="ECO:0007669"/>
    <property type="project" value="TreeGrafter"/>
</dbReference>
<dbReference type="PANTHER" id="PTHR15495">
    <property type="entry name" value="NEGATIVE REGULATOR OF VESICLE FORMATION-RELATED"/>
    <property type="match status" value="1"/>
</dbReference>
<evidence type="ECO:0000256" key="1">
    <source>
        <dbReference type="ARBA" id="ARBA00004477"/>
    </source>
</evidence>
<evidence type="ECO:0000256" key="4">
    <source>
        <dbReference type="ARBA" id="ARBA00022692"/>
    </source>
</evidence>
<evidence type="ECO:0000256" key="9">
    <source>
        <dbReference type="ARBA" id="ARBA00023136"/>
    </source>
</evidence>